<dbReference type="PANTHER" id="PTHR23502:SF162">
    <property type="entry name" value="INNER MEMBRANE TRANSPORT PROTEIN YDHC"/>
    <property type="match status" value="1"/>
</dbReference>
<dbReference type="InterPro" id="IPR036259">
    <property type="entry name" value="MFS_trans_sf"/>
</dbReference>
<evidence type="ECO:0000313" key="11">
    <source>
        <dbReference type="Proteomes" id="UP000274225"/>
    </source>
</evidence>
<dbReference type="PROSITE" id="PS50850">
    <property type="entry name" value="MFS"/>
    <property type="match status" value="1"/>
</dbReference>
<keyword evidence="5 8" id="KW-0812">Transmembrane</keyword>
<dbReference type="InterPro" id="IPR004812">
    <property type="entry name" value="Efflux_drug-R_Bcr/CmlA"/>
</dbReference>
<proteinExistence type="inferred from homology"/>
<feature type="transmembrane region" description="Helical" evidence="8">
    <location>
        <begin position="235"/>
        <end position="258"/>
    </location>
</feature>
<feature type="transmembrane region" description="Helical" evidence="8">
    <location>
        <begin position="97"/>
        <end position="119"/>
    </location>
</feature>
<evidence type="ECO:0000256" key="3">
    <source>
        <dbReference type="ARBA" id="ARBA00022448"/>
    </source>
</evidence>
<dbReference type="GO" id="GO:0042910">
    <property type="term" value="F:xenobiotic transmembrane transporter activity"/>
    <property type="evidence" value="ECO:0007669"/>
    <property type="project" value="InterPro"/>
</dbReference>
<feature type="transmembrane region" description="Helical" evidence="8">
    <location>
        <begin position="334"/>
        <end position="355"/>
    </location>
</feature>
<dbReference type="AlphaFoldDB" id="A0A3P6LE40"/>
<name>A0A3P6LE40_SHIDY</name>
<evidence type="ECO:0000313" key="10">
    <source>
        <dbReference type="EMBL" id="VDG95606.1"/>
    </source>
</evidence>
<dbReference type="RefSeq" id="WP_001182329.1">
    <property type="nucleotide sequence ID" value="NZ_CP026805.1"/>
</dbReference>
<sequence>MQPGKGFLVWLAGLSVLGFLATDMYLPAFAAIQADLQTPASAVSASLSLFLAGFAAVQLLWGPLSDRYGRKPVLLIGLTIFALGSLGMLWVENAATLLVLRFVQAVGVCAAAVIWQALVTDYYPSQKVNRIFATIMPLVGLSPALAPLLGSWLLVHFSWQAIFATLFAITVVLILPIFWLKPTTKAGNNSQDGLTFTDLLRSKTYRANVLIYAACSASFFAWLTGSPFILSEMGYSPAVIGLSYVPQTIAFLIGGYGCRAALQKWQGKQLLPWLLVLFAVSVIATWAAGFISHVSLVEILIPFCVMAIANGAIYPIVVAQALRPFPHATGRAAALQNTLQLGLCFLASLVVSWLISISTPLLTTTSVMLSTVVLVALGYMMQRSEEAGCQNHGNAEVAHSESH</sequence>
<evidence type="ECO:0000256" key="6">
    <source>
        <dbReference type="ARBA" id="ARBA00022989"/>
    </source>
</evidence>
<dbReference type="PANTHER" id="PTHR23502">
    <property type="entry name" value="MAJOR FACILITATOR SUPERFAMILY"/>
    <property type="match status" value="1"/>
</dbReference>
<dbReference type="Proteomes" id="UP000274225">
    <property type="component" value="Unassembled WGS sequence"/>
</dbReference>
<protein>
    <recommendedName>
        <fullName evidence="8">Bcr/CflA family efflux transporter</fullName>
    </recommendedName>
</protein>
<dbReference type="Pfam" id="PF07690">
    <property type="entry name" value="MFS_1"/>
    <property type="match status" value="1"/>
</dbReference>
<comment type="subcellular location">
    <subcellularLocation>
        <location evidence="8">Cell inner membrane</location>
        <topology evidence="8">Multi-pass membrane protein</topology>
    </subcellularLocation>
    <subcellularLocation>
        <location evidence="1">Cell membrane</location>
        <topology evidence="1">Multi-pass membrane protein</topology>
    </subcellularLocation>
</comment>
<dbReference type="NCBIfam" id="TIGR00710">
    <property type="entry name" value="efflux_Bcr_CflA"/>
    <property type="match status" value="1"/>
</dbReference>
<dbReference type="FunFam" id="1.20.1720.10:FF:000005">
    <property type="entry name" value="Bcr/CflA family efflux transporter"/>
    <property type="match status" value="1"/>
</dbReference>
<feature type="transmembrane region" description="Helical" evidence="8">
    <location>
        <begin position="299"/>
        <end position="322"/>
    </location>
</feature>
<feature type="transmembrane region" description="Helical" evidence="8">
    <location>
        <begin position="209"/>
        <end position="229"/>
    </location>
</feature>
<evidence type="ECO:0000256" key="5">
    <source>
        <dbReference type="ARBA" id="ARBA00022692"/>
    </source>
</evidence>
<keyword evidence="8" id="KW-0997">Cell inner membrane</keyword>
<dbReference type="Gene3D" id="1.20.1720.10">
    <property type="entry name" value="Multidrug resistance protein D"/>
    <property type="match status" value="1"/>
</dbReference>
<feature type="transmembrane region" description="Helical" evidence="8">
    <location>
        <begin position="131"/>
        <end position="155"/>
    </location>
</feature>
<keyword evidence="4" id="KW-1003">Cell membrane</keyword>
<feature type="transmembrane region" description="Helical" evidence="8">
    <location>
        <begin position="40"/>
        <end position="61"/>
    </location>
</feature>
<dbReference type="NCBIfam" id="NF008270">
    <property type="entry name" value="PRK11043.1"/>
    <property type="match status" value="1"/>
</dbReference>
<feature type="domain" description="Major facilitator superfamily (MFS) profile" evidence="9">
    <location>
        <begin position="7"/>
        <end position="388"/>
    </location>
</feature>
<feature type="transmembrane region" description="Helical" evidence="8">
    <location>
        <begin position="270"/>
        <end position="293"/>
    </location>
</feature>
<evidence type="ECO:0000256" key="4">
    <source>
        <dbReference type="ARBA" id="ARBA00022475"/>
    </source>
</evidence>
<dbReference type="EMBL" id="UYIT01000009">
    <property type="protein sequence ID" value="VDG95606.1"/>
    <property type="molecule type" value="Genomic_DNA"/>
</dbReference>
<dbReference type="SUPFAM" id="SSF103473">
    <property type="entry name" value="MFS general substrate transporter"/>
    <property type="match status" value="1"/>
</dbReference>
<comment type="caution">
    <text evidence="8">Lacks conserved residue(s) required for the propagation of feature annotation.</text>
</comment>
<evidence type="ECO:0000256" key="7">
    <source>
        <dbReference type="ARBA" id="ARBA00023136"/>
    </source>
</evidence>
<dbReference type="InterPro" id="IPR020846">
    <property type="entry name" value="MFS_dom"/>
</dbReference>
<accession>A0A3P6LE40</accession>
<dbReference type="InterPro" id="IPR011701">
    <property type="entry name" value="MFS"/>
</dbReference>
<feature type="transmembrane region" description="Helical" evidence="8">
    <location>
        <begin position="361"/>
        <end position="381"/>
    </location>
</feature>
<feature type="transmembrane region" description="Helical" evidence="8">
    <location>
        <begin position="73"/>
        <end position="91"/>
    </location>
</feature>
<evidence type="ECO:0000259" key="9">
    <source>
        <dbReference type="PROSITE" id="PS50850"/>
    </source>
</evidence>
<evidence type="ECO:0000256" key="1">
    <source>
        <dbReference type="ARBA" id="ARBA00004651"/>
    </source>
</evidence>
<dbReference type="CDD" id="cd17320">
    <property type="entry name" value="MFS_MdfA_MDR_like"/>
    <property type="match status" value="1"/>
</dbReference>
<evidence type="ECO:0000256" key="2">
    <source>
        <dbReference type="ARBA" id="ARBA00006236"/>
    </source>
</evidence>
<comment type="similarity">
    <text evidence="2 8">Belongs to the major facilitator superfamily. Bcr/CmlA family.</text>
</comment>
<dbReference type="GO" id="GO:0005886">
    <property type="term" value="C:plasma membrane"/>
    <property type="evidence" value="ECO:0007669"/>
    <property type="project" value="UniProtKB-SubCell"/>
</dbReference>
<dbReference type="GO" id="GO:1990961">
    <property type="term" value="P:xenobiotic detoxification by transmembrane export across the plasma membrane"/>
    <property type="evidence" value="ECO:0007669"/>
    <property type="project" value="InterPro"/>
</dbReference>
<feature type="transmembrane region" description="Helical" evidence="8">
    <location>
        <begin position="161"/>
        <end position="180"/>
    </location>
</feature>
<keyword evidence="7 8" id="KW-0472">Membrane</keyword>
<evidence type="ECO:0000256" key="8">
    <source>
        <dbReference type="RuleBase" id="RU365088"/>
    </source>
</evidence>
<organism evidence="10 11">
    <name type="scientific">Shigella dysenteriae</name>
    <dbReference type="NCBI Taxonomy" id="622"/>
    <lineage>
        <taxon>Bacteria</taxon>
        <taxon>Pseudomonadati</taxon>
        <taxon>Pseudomonadota</taxon>
        <taxon>Gammaproteobacteria</taxon>
        <taxon>Enterobacterales</taxon>
        <taxon>Enterobacteriaceae</taxon>
        <taxon>Shigella</taxon>
    </lineage>
</organism>
<keyword evidence="6 8" id="KW-1133">Transmembrane helix</keyword>
<reference evidence="10 11" key="1">
    <citation type="submission" date="2018-11" db="EMBL/GenBank/DDBJ databases">
        <authorList>
            <consortium name="Pathogen Informatics"/>
        </authorList>
    </citation>
    <scope>NUCLEOTIDE SEQUENCE [LARGE SCALE GENOMIC DNA]</scope>
    <source>
        <strain evidence="10 11">NCTC11868</strain>
    </source>
</reference>
<keyword evidence="3 8" id="KW-0813">Transport</keyword>
<gene>
    <name evidence="10" type="primary">ydhC</name>
    <name evidence="10" type="ORF">NCTC11868_05038</name>
</gene>